<comment type="caution">
    <text evidence="5">The sequence shown here is derived from an EMBL/GenBank/DDBJ whole genome shotgun (WGS) entry which is preliminary data.</text>
</comment>
<feature type="compositionally biased region" description="Basic residues" evidence="3">
    <location>
        <begin position="305"/>
        <end position="317"/>
    </location>
</feature>
<feature type="region of interest" description="Disordered" evidence="3">
    <location>
        <begin position="285"/>
        <end position="320"/>
    </location>
</feature>
<dbReference type="PROSITE" id="PS50102">
    <property type="entry name" value="RRM"/>
    <property type="match status" value="2"/>
</dbReference>
<dbReference type="SMART" id="SM00360">
    <property type="entry name" value="RRM"/>
    <property type="match status" value="3"/>
</dbReference>
<dbReference type="CDD" id="cd00590">
    <property type="entry name" value="RRM_SF"/>
    <property type="match status" value="2"/>
</dbReference>
<dbReference type="PANTHER" id="PTHR48025">
    <property type="entry name" value="OS02G0815200 PROTEIN"/>
    <property type="match status" value="1"/>
</dbReference>
<dbReference type="AlphaFoldDB" id="A0A9P6NDB7"/>
<dbReference type="GO" id="GO:0003729">
    <property type="term" value="F:mRNA binding"/>
    <property type="evidence" value="ECO:0007669"/>
    <property type="project" value="TreeGrafter"/>
</dbReference>
<keyword evidence="6" id="KW-1185">Reference proteome</keyword>
<evidence type="ECO:0000256" key="3">
    <source>
        <dbReference type="SAM" id="MobiDB-lite"/>
    </source>
</evidence>
<proteinExistence type="predicted"/>
<evidence type="ECO:0000256" key="1">
    <source>
        <dbReference type="ARBA" id="ARBA00022884"/>
    </source>
</evidence>
<sequence length="690" mass="76176">MKRVIPQQHDLKSFSRARLVMSDNGCVHAQSSGQMFGWIEPLFSPSTSWTHIPHLSKHHIIKLRRLSFRHLHRFLPSEFSLTALLAWRSDQSTKLPVRYCLPCFQFAIPYRTLCDFSFGTQESLLFRQTSSKYRSSTPLSFVFMQRWEMISRAPTDPSSNTLASSAIIKVENVMPSISKYTLAEFFSSAGTVVDIRPFTARQSEFCQYLVTFTDRRMSQYALDTLNGTSLFGCNVKLEIFGGRHENSFGTQPTCFQRTRRPSSLDLTSTSFADRIPFAGRNIQTASEHVPPRARPQGDFAPHNTRISHRSSHHHVHRSNPSDPGNCNLYILNLSLDMTNENLRFIVQEHGELKHVCVLATLDNAGRRRAFVDMATPEEARAVMQALDGRRVHGYELHVSFAFVQRSGGPALNFNPRPASCAIEQARKLAKSPIQTHVAPKIAQEGSDEFTSATRSGPPSSIGSSYPKPSLYALDSNLKSCPTHAKAIAKQLLSISLPSPSESVYSGSTGLAENSVQSPASVSGRTSGSSESQTPVTSSFSSEILVYNVSPVACIDSDDLLKYLINQGFTRIKSVNLHMDQESGMSLGSGIIDFEGTQAASEAYRKLSSKALILDAMVIKCERGLMPVPLAAPQINPYSNFSHPNFMAQLKNVGGIPGLFPNPQLPGEVTSASPAILKLQCPNMNPVDWKA</sequence>
<dbReference type="PANTHER" id="PTHR48025:SF1">
    <property type="entry name" value="RRM DOMAIN-CONTAINING PROTEIN"/>
    <property type="match status" value="1"/>
</dbReference>
<dbReference type="InterPro" id="IPR050502">
    <property type="entry name" value="Euk_RNA-bind_prot"/>
</dbReference>
<evidence type="ECO:0000313" key="6">
    <source>
        <dbReference type="Proteomes" id="UP000886653"/>
    </source>
</evidence>
<reference evidence="5" key="1">
    <citation type="submission" date="2013-11" db="EMBL/GenBank/DDBJ databases">
        <title>Genome sequence of the fusiform rust pathogen reveals effectors for host alternation and coevolution with pine.</title>
        <authorList>
            <consortium name="DOE Joint Genome Institute"/>
            <person name="Smith K."/>
            <person name="Pendleton A."/>
            <person name="Kubisiak T."/>
            <person name="Anderson C."/>
            <person name="Salamov A."/>
            <person name="Aerts A."/>
            <person name="Riley R."/>
            <person name="Clum A."/>
            <person name="Lindquist E."/>
            <person name="Ence D."/>
            <person name="Campbell M."/>
            <person name="Kronenberg Z."/>
            <person name="Feau N."/>
            <person name="Dhillon B."/>
            <person name="Hamelin R."/>
            <person name="Burleigh J."/>
            <person name="Smith J."/>
            <person name="Yandell M."/>
            <person name="Nelson C."/>
            <person name="Grigoriev I."/>
            <person name="Davis J."/>
        </authorList>
    </citation>
    <scope>NUCLEOTIDE SEQUENCE</scope>
    <source>
        <strain evidence="5">G11</strain>
    </source>
</reference>
<gene>
    <name evidence="5" type="ORF">CROQUDRAFT_672224</name>
</gene>
<feature type="compositionally biased region" description="Low complexity" evidence="3">
    <location>
        <begin position="455"/>
        <end position="465"/>
    </location>
</feature>
<dbReference type="InterPro" id="IPR035979">
    <property type="entry name" value="RBD_domain_sf"/>
</dbReference>
<accession>A0A9P6NDB7</accession>
<feature type="domain" description="RRM" evidence="4">
    <location>
        <begin position="326"/>
        <end position="403"/>
    </location>
</feature>
<dbReference type="Proteomes" id="UP000886653">
    <property type="component" value="Unassembled WGS sequence"/>
</dbReference>
<dbReference type="SUPFAM" id="SSF54928">
    <property type="entry name" value="RNA-binding domain, RBD"/>
    <property type="match status" value="2"/>
</dbReference>
<dbReference type="Pfam" id="PF00076">
    <property type="entry name" value="RRM_1"/>
    <property type="match status" value="2"/>
</dbReference>
<name>A0A9P6NDB7_9BASI</name>
<evidence type="ECO:0000313" key="5">
    <source>
        <dbReference type="EMBL" id="KAG0144630.1"/>
    </source>
</evidence>
<feature type="compositionally biased region" description="Low complexity" evidence="3">
    <location>
        <begin position="517"/>
        <end position="531"/>
    </location>
</feature>
<dbReference type="InterPro" id="IPR000504">
    <property type="entry name" value="RRM_dom"/>
</dbReference>
<dbReference type="Gene3D" id="3.30.70.330">
    <property type="match status" value="3"/>
</dbReference>
<dbReference type="InterPro" id="IPR012677">
    <property type="entry name" value="Nucleotide-bd_a/b_plait_sf"/>
</dbReference>
<protein>
    <recommendedName>
        <fullName evidence="4">RRM domain-containing protein</fullName>
    </recommendedName>
</protein>
<feature type="region of interest" description="Disordered" evidence="3">
    <location>
        <begin position="439"/>
        <end position="465"/>
    </location>
</feature>
<keyword evidence="1 2" id="KW-0694">RNA-binding</keyword>
<evidence type="ECO:0000256" key="2">
    <source>
        <dbReference type="PROSITE-ProRule" id="PRU00176"/>
    </source>
</evidence>
<feature type="domain" description="RRM" evidence="4">
    <location>
        <begin position="541"/>
        <end position="625"/>
    </location>
</feature>
<organism evidence="5 6">
    <name type="scientific">Cronartium quercuum f. sp. fusiforme G11</name>
    <dbReference type="NCBI Taxonomy" id="708437"/>
    <lineage>
        <taxon>Eukaryota</taxon>
        <taxon>Fungi</taxon>
        <taxon>Dikarya</taxon>
        <taxon>Basidiomycota</taxon>
        <taxon>Pucciniomycotina</taxon>
        <taxon>Pucciniomycetes</taxon>
        <taxon>Pucciniales</taxon>
        <taxon>Coleosporiaceae</taxon>
        <taxon>Cronartium</taxon>
    </lineage>
</organism>
<dbReference type="OrthoDB" id="6159137at2759"/>
<feature type="region of interest" description="Disordered" evidence="3">
    <location>
        <begin position="514"/>
        <end position="535"/>
    </location>
</feature>
<dbReference type="EMBL" id="MU167291">
    <property type="protein sequence ID" value="KAG0144630.1"/>
    <property type="molecule type" value="Genomic_DNA"/>
</dbReference>
<evidence type="ECO:0000259" key="4">
    <source>
        <dbReference type="PROSITE" id="PS50102"/>
    </source>
</evidence>